<dbReference type="AlphaFoldDB" id="A0A9X0QAS1"/>
<sequence>MKQQLLRFVGRQHWLRGRDRILRTFSHPDHQESHPFNTDFFGKSYSGNMANFIDWSVFYYGAFQLHEVRLLAAIADALRATGKPVNFFDVGANIGHHSLFMSSHADHIFSFEPFSVVRAEMERKLNHARVDNVTIFPVALGDQNESGTFHPPTGANQGTGTLGNNLPDNASSDVISVPVVRGDDFFAANNLPPISLLKMDVEGYEAKALAGMRETIRRDRPPIFVEIQHDQYTGSGTHKGATVKELLYPDHLIFEVGVSHGHYELKPFMTGNTEEALVLPIELAGLIEGTTVH</sequence>
<reference evidence="2 3" key="1">
    <citation type="submission" date="2020-08" db="EMBL/GenBank/DDBJ databases">
        <title>Genomic Encyclopedia of Type Strains, Phase IV (KMG-V): Genome sequencing to study the core and pangenomes of soil and plant-associated prokaryotes.</title>
        <authorList>
            <person name="Whitman W."/>
        </authorList>
    </citation>
    <scope>NUCLEOTIDE SEQUENCE [LARGE SCALE GENOMIC DNA]</scope>
    <source>
        <strain evidence="2 3">X5P2</strain>
    </source>
</reference>
<dbReference type="Proteomes" id="UP000535182">
    <property type="component" value="Unassembled WGS sequence"/>
</dbReference>
<dbReference type="Pfam" id="PF05050">
    <property type="entry name" value="Methyltransf_21"/>
    <property type="match status" value="1"/>
</dbReference>
<dbReference type="Gene3D" id="3.40.50.150">
    <property type="entry name" value="Vaccinia Virus protein VP39"/>
    <property type="match status" value="1"/>
</dbReference>
<dbReference type="NCBIfam" id="TIGR01444">
    <property type="entry name" value="fkbM_fam"/>
    <property type="match status" value="1"/>
</dbReference>
<dbReference type="GO" id="GO:0008168">
    <property type="term" value="F:methyltransferase activity"/>
    <property type="evidence" value="ECO:0007669"/>
    <property type="project" value="UniProtKB-KW"/>
</dbReference>
<dbReference type="InterPro" id="IPR052514">
    <property type="entry name" value="SAM-dependent_MTase"/>
</dbReference>
<keyword evidence="2" id="KW-0808">Transferase</keyword>
<evidence type="ECO:0000313" key="3">
    <source>
        <dbReference type="Proteomes" id="UP000535182"/>
    </source>
</evidence>
<comment type="caution">
    <text evidence="2">The sequence shown here is derived from an EMBL/GenBank/DDBJ whole genome shotgun (WGS) entry which is preliminary data.</text>
</comment>
<keyword evidence="3" id="KW-1185">Reference proteome</keyword>
<keyword evidence="2" id="KW-0489">Methyltransferase</keyword>
<accession>A0A9X0QAS1</accession>
<organism evidence="2 3">
    <name type="scientific">Tunturiibacter gelidiferens</name>
    <dbReference type="NCBI Taxonomy" id="3069689"/>
    <lineage>
        <taxon>Bacteria</taxon>
        <taxon>Pseudomonadati</taxon>
        <taxon>Acidobacteriota</taxon>
        <taxon>Terriglobia</taxon>
        <taxon>Terriglobales</taxon>
        <taxon>Acidobacteriaceae</taxon>
        <taxon>Tunturiibacter</taxon>
    </lineage>
</organism>
<evidence type="ECO:0000259" key="1">
    <source>
        <dbReference type="Pfam" id="PF05050"/>
    </source>
</evidence>
<protein>
    <submittedName>
        <fullName evidence="2">FkbM family methyltransferase</fullName>
    </submittedName>
</protein>
<dbReference type="PANTHER" id="PTHR34203:SF15">
    <property type="entry name" value="SLL1173 PROTEIN"/>
    <property type="match status" value="1"/>
</dbReference>
<dbReference type="SUPFAM" id="SSF53335">
    <property type="entry name" value="S-adenosyl-L-methionine-dependent methyltransferases"/>
    <property type="match status" value="1"/>
</dbReference>
<dbReference type="InterPro" id="IPR006342">
    <property type="entry name" value="FkbM_mtfrase"/>
</dbReference>
<dbReference type="GO" id="GO:0032259">
    <property type="term" value="P:methylation"/>
    <property type="evidence" value="ECO:0007669"/>
    <property type="project" value="UniProtKB-KW"/>
</dbReference>
<dbReference type="EMBL" id="JACHEB010000001">
    <property type="protein sequence ID" value="MBB5326942.1"/>
    <property type="molecule type" value="Genomic_DNA"/>
</dbReference>
<feature type="domain" description="Methyltransferase FkbM" evidence="1">
    <location>
        <begin position="89"/>
        <end position="235"/>
    </location>
</feature>
<dbReference type="RefSeq" id="WP_183973216.1">
    <property type="nucleotide sequence ID" value="NZ_JACHEB010000001.1"/>
</dbReference>
<proteinExistence type="predicted"/>
<name>A0A9X0QAS1_9BACT</name>
<dbReference type="PANTHER" id="PTHR34203">
    <property type="entry name" value="METHYLTRANSFERASE, FKBM FAMILY PROTEIN"/>
    <property type="match status" value="1"/>
</dbReference>
<evidence type="ECO:0000313" key="2">
    <source>
        <dbReference type="EMBL" id="MBB5326942.1"/>
    </source>
</evidence>
<gene>
    <name evidence="2" type="ORF">HDF14_000536</name>
</gene>
<dbReference type="InterPro" id="IPR029063">
    <property type="entry name" value="SAM-dependent_MTases_sf"/>
</dbReference>